<protein>
    <submittedName>
        <fullName evidence="2">Uncharacterized protein</fullName>
    </submittedName>
</protein>
<keyword evidence="1" id="KW-1133">Transmembrane helix</keyword>
<dbReference type="Proteomes" id="UP001328107">
    <property type="component" value="Unassembled WGS sequence"/>
</dbReference>
<accession>A0AAN4ZD01</accession>
<organism evidence="2 3">
    <name type="scientific">Pristionchus mayeri</name>
    <dbReference type="NCBI Taxonomy" id="1317129"/>
    <lineage>
        <taxon>Eukaryota</taxon>
        <taxon>Metazoa</taxon>
        <taxon>Ecdysozoa</taxon>
        <taxon>Nematoda</taxon>
        <taxon>Chromadorea</taxon>
        <taxon>Rhabditida</taxon>
        <taxon>Rhabditina</taxon>
        <taxon>Diplogasteromorpha</taxon>
        <taxon>Diplogasteroidea</taxon>
        <taxon>Neodiplogasteridae</taxon>
        <taxon>Pristionchus</taxon>
    </lineage>
</organism>
<keyword evidence="1" id="KW-0812">Transmembrane</keyword>
<keyword evidence="3" id="KW-1185">Reference proteome</keyword>
<comment type="caution">
    <text evidence="2">The sequence shown here is derived from an EMBL/GenBank/DDBJ whole genome shotgun (WGS) entry which is preliminary data.</text>
</comment>
<proteinExistence type="predicted"/>
<sequence>TIPHFSPMRIRTASDENLLWQALHVIFGSIFDFIICSVKLIIAKFFGRVFPVGSRVTILQFGQIALQLQIVCFEFY</sequence>
<dbReference type="AlphaFoldDB" id="A0AAN4ZD01"/>
<evidence type="ECO:0000256" key="1">
    <source>
        <dbReference type="SAM" id="Phobius"/>
    </source>
</evidence>
<name>A0AAN4ZD01_9BILA</name>
<reference evidence="3" key="1">
    <citation type="submission" date="2022-10" db="EMBL/GenBank/DDBJ databases">
        <title>Genome assembly of Pristionchus species.</title>
        <authorList>
            <person name="Yoshida K."/>
            <person name="Sommer R.J."/>
        </authorList>
    </citation>
    <scope>NUCLEOTIDE SEQUENCE [LARGE SCALE GENOMIC DNA]</scope>
    <source>
        <strain evidence="3">RS5460</strain>
    </source>
</reference>
<evidence type="ECO:0000313" key="2">
    <source>
        <dbReference type="EMBL" id="GMR38903.1"/>
    </source>
</evidence>
<keyword evidence="1" id="KW-0472">Membrane</keyword>
<feature type="transmembrane region" description="Helical" evidence="1">
    <location>
        <begin position="20"/>
        <end position="42"/>
    </location>
</feature>
<evidence type="ECO:0000313" key="3">
    <source>
        <dbReference type="Proteomes" id="UP001328107"/>
    </source>
</evidence>
<dbReference type="EMBL" id="BTRK01000002">
    <property type="protein sequence ID" value="GMR38903.1"/>
    <property type="molecule type" value="Genomic_DNA"/>
</dbReference>
<gene>
    <name evidence="2" type="ORF">PMAYCL1PPCAC_09098</name>
</gene>
<feature type="non-terminal residue" evidence="2">
    <location>
        <position position="1"/>
    </location>
</feature>